<gene>
    <name evidence="2" type="ORF">SOO65_01965</name>
</gene>
<evidence type="ECO:0000313" key="3">
    <source>
        <dbReference type="Proteomes" id="UP001324634"/>
    </source>
</evidence>
<organism evidence="2 3">
    <name type="scientific">Peredibacter starrii</name>
    <dbReference type="NCBI Taxonomy" id="28202"/>
    <lineage>
        <taxon>Bacteria</taxon>
        <taxon>Pseudomonadati</taxon>
        <taxon>Bdellovibrionota</taxon>
        <taxon>Bacteriovoracia</taxon>
        <taxon>Bacteriovoracales</taxon>
        <taxon>Bacteriovoracaceae</taxon>
        <taxon>Peredibacter</taxon>
    </lineage>
</organism>
<feature type="domain" description="ELMO" evidence="1">
    <location>
        <begin position="275"/>
        <end position="369"/>
    </location>
</feature>
<dbReference type="Pfam" id="PF04727">
    <property type="entry name" value="ELMO_CED12"/>
    <property type="match status" value="1"/>
</dbReference>
<protein>
    <recommendedName>
        <fullName evidence="1">ELMO domain-containing protein</fullName>
    </recommendedName>
</protein>
<accession>A0AAX4HQC5</accession>
<dbReference type="RefSeq" id="WP_321396100.1">
    <property type="nucleotide sequence ID" value="NZ_CP139487.1"/>
</dbReference>
<dbReference type="KEGG" id="psti:SOO65_01965"/>
<sequence>MKKLLIIQQDDAYFLFETIQVLEKYHSHLKDFELTLLVNEEAFGIVYDRTSPVLTGFTTDSKKVLASHYDISVNLSLKETSWEVHGNVNAISKIGPHLKNGELIVPDLWSSYLLTLKARAPFLTFHLQDVYRNILGLRGNLRGQERMGSIRQIAYGMTSTSLFPSNEQEEFINLLTQTYSHLQVKDISEVDLVSDVSQTLYIGPATLSAIKFCEAGGRGIFLSSNFQGFNLVPYGEGHFFISSKTKTFKAHALLPLVAPVIENKERSLDSEYAVYSTDHENIFGAYLKNHNSTDDHYPFYQSHLVLWNFLLNLFDVNLEVTKCLPAQIELLKTHHEVLTKFLRLHDYAMVSIDTVYHESKAETSDANKIEGHLKNLREIDVVAEQISASHSLLRPFLDFYRIRRGQNNGQTLLEQAQNSFLTYSEEHQALEALHELFSVTLKRNEVNI</sequence>
<dbReference type="EMBL" id="CP139487">
    <property type="protein sequence ID" value="WPU65504.1"/>
    <property type="molecule type" value="Genomic_DNA"/>
</dbReference>
<dbReference type="Proteomes" id="UP001324634">
    <property type="component" value="Chromosome"/>
</dbReference>
<keyword evidence="3" id="KW-1185">Reference proteome</keyword>
<dbReference type="InterPro" id="IPR006816">
    <property type="entry name" value="ELMO_dom"/>
</dbReference>
<evidence type="ECO:0000313" key="2">
    <source>
        <dbReference type="EMBL" id="WPU65504.1"/>
    </source>
</evidence>
<dbReference type="AlphaFoldDB" id="A0AAX4HQC5"/>
<evidence type="ECO:0000259" key="1">
    <source>
        <dbReference type="Pfam" id="PF04727"/>
    </source>
</evidence>
<reference evidence="2 3" key="1">
    <citation type="submission" date="2023-11" db="EMBL/GenBank/DDBJ databases">
        <title>Peredibacter starrii A3.12.</title>
        <authorList>
            <person name="Mitchell R.J."/>
        </authorList>
    </citation>
    <scope>NUCLEOTIDE SEQUENCE [LARGE SCALE GENOMIC DNA]</scope>
    <source>
        <strain evidence="2 3">A3.12</strain>
    </source>
</reference>
<name>A0AAX4HQC5_9BACT</name>
<proteinExistence type="predicted"/>